<proteinExistence type="predicted"/>
<name>A0AAD7B1R3_9AGAR</name>
<dbReference type="AlphaFoldDB" id="A0AAD7B1R3"/>
<dbReference type="Proteomes" id="UP001221142">
    <property type="component" value="Unassembled WGS sequence"/>
</dbReference>
<dbReference type="Gene3D" id="1.20.1280.50">
    <property type="match status" value="1"/>
</dbReference>
<reference evidence="1" key="1">
    <citation type="submission" date="2023-03" db="EMBL/GenBank/DDBJ databases">
        <title>Massive genome expansion in bonnet fungi (Mycena s.s.) driven by repeated elements and novel gene families across ecological guilds.</title>
        <authorList>
            <consortium name="Lawrence Berkeley National Laboratory"/>
            <person name="Harder C.B."/>
            <person name="Miyauchi S."/>
            <person name="Viragh M."/>
            <person name="Kuo A."/>
            <person name="Thoen E."/>
            <person name="Andreopoulos B."/>
            <person name="Lu D."/>
            <person name="Skrede I."/>
            <person name="Drula E."/>
            <person name="Henrissat B."/>
            <person name="Morin E."/>
            <person name="Kohler A."/>
            <person name="Barry K."/>
            <person name="LaButti K."/>
            <person name="Morin E."/>
            <person name="Salamov A."/>
            <person name="Lipzen A."/>
            <person name="Mereny Z."/>
            <person name="Hegedus B."/>
            <person name="Baldrian P."/>
            <person name="Stursova M."/>
            <person name="Weitz H."/>
            <person name="Taylor A."/>
            <person name="Grigoriev I.V."/>
            <person name="Nagy L.G."/>
            <person name="Martin F."/>
            <person name="Kauserud H."/>
        </authorList>
    </citation>
    <scope>NUCLEOTIDE SEQUENCE</scope>
    <source>
        <strain evidence="1">9284</strain>
    </source>
</reference>
<sequence>MTPKSRFSIHRFRNERASGVARRRGVSIVESMGRADSGAHYTCSISRKPPTRLSPVRSLPSEILGEIFAWTLPTVAEASDRTSFKFHHSPWNLTHVCSRWRAIAISTPSLWSLLVLPYEKYHYPMGAAETQVQRAQTLKIHFYGRNYEWSAYPQIQMLEYLIQHSPRWEEFSVHLTQHLHPSLAALSNRVPALRRVLLHWFEAFEDETEESTDALDFIQTAGSLVELNVLRKHHSISCSPPANRLTRYYVNAPWEAHQQLLSTNSTLVEAHVDVHPEESDWTVVVASIDMPQLRRLYVSHAELLAHLTAPSLEQITLELGAQETDVIPGILDKFFAASSKNIRRLGLRGAPGAHLTKKVLQRLPFLTELPSCLPRR</sequence>
<accession>A0AAD7B1R3</accession>
<comment type="caution">
    <text evidence="1">The sequence shown here is derived from an EMBL/GenBank/DDBJ whole genome shotgun (WGS) entry which is preliminary data.</text>
</comment>
<dbReference type="EMBL" id="JARKIF010000047">
    <property type="protein sequence ID" value="KAJ7607983.1"/>
    <property type="molecule type" value="Genomic_DNA"/>
</dbReference>
<keyword evidence="2" id="KW-1185">Reference proteome</keyword>
<evidence type="ECO:0008006" key="3">
    <source>
        <dbReference type="Google" id="ProtNLM"/>
    </source>
</evidence>
<evidence type="ECO:0000313" key="2">
    <source>
        <dbReference type="Proteomes" id="UP001221142"/>
    </source>
</evidence>
<protein>
    <recommendedName>
        <fullName evidence="3">F-box domain-containing protein</fullName>
    </recommendedName>
</protein>
<organism evidence="1 2">
    <name type="scientific">Roridomyces roridus</name>
    <dbReference type="NCBI Taxonomy" id="1738132"/>
    <lineage>
        <taxon>Eukaryota</taxon>
        <taxon>Fungi</taxon>
        <taxon>Dikarya</taxon>
        <taxon>Basidiomycota</taxon>
        <taxon>Agaricomycotina</taxon>
        <taxon>Agaricomycetes</taxon>
        <taxon>Agaricomycetidae</taxon>
        <taxon>Agaricales</taxon>
        <taxon>Marasmiineae</taxon>
        <taxon>Mycenaceae</taxon>
        <taxon>Roridomyces</taxon>
    </lineage>
</organism>
<evidence type="ECO:0000313" key="1">
    <source>
        <dbReference type="EMBL" id="KAJ7607983.1"/>
    </source>
</evidence>
<gene>
    <name evidence="1" type="ORF">FB45DRAFT_1067713</name>
</gene>